<dbReference type="SMART" id="SM00220">
    <property type="entry name" value="S_TKc"/>
    <property type="match status" value="1"/>
</dbReference>
<feature type="chain" id="PRO_5003095591" evidence="7">
    <location>
        <begin position="21"/>
        <end position="1163"/>
    </location>
</feature>
<feature type="region of interest" description="Disordered" evidence="6">
    <location>
        <begin position="476"/>
        <end position="644"/>
    </location>
</feature>
<dbReference type="SMART" id="SM00364">
    <property type="entry name" value="LRR_BAC"/>
    <property type="match status" value="7"/>
</dbReference>
<evidence type="ECO:0000256" key="6">
    <source>
        <dbReference type="SAM" id="MobiDB-lite"/>
    </source>
</evidence>
<dbReference type="PANTHER" id="PTHR44329:SF298">
    <property type="entry name" value="MIXED LINEAGE KINASE DOMAIN-LIKE PROTEIN"/>
    <property type="match status" value="1"/>
</dbReference>
<dbReference type="PANTHER" id="PTHR44329">
    <property type="entry name" value="SERINE/THREONINE-PROTEIN KINASE TNNI3K-RELATED"/>
    <property type="match status" value="1"/>
</dbReference>
<dbReference type="Gene3D" id="3.80.10.10">
    <property type="entry name" value="Ribonuclease Inhibitor"/>
    <property type="match status" value="2"/>
</dbReference>
<feature type="compositionally biased region" description="Basic and acidic residues" evidence="6">
    <location>
        <begin position="489"/>
        <end position="503"/>
    </location>
</feature>
<feature type="region of interest" description="Disordered" evidence="6">
    <location>
        <begin position="651"/>
        <end position="670"/>
    </location>
</feature>
<dbReference type="InterPro" id="IPR001245">
    <property type="entry name" value="Ser-Thr/Tyr_kinase_cat_dom"/>
</dbReference>
<feature type="compositionally biased region" description="Low complexity" evidence="6">
    <location>
        <begin position="559"/>
        <end position="580"/>
    </location>
</feature>
<protein>
    <submittedName>
        <fullName evidence="9">CTR1-like protein kinase/ leucine rich repeat-containing protein</fullName>
    </submittedName>
</protein>
<dbReference type="PROSITE" id="PS50011">
    <property type="entry name" value="PROTEIN_KINASE_DOM"/>
    <property type="match status" value="1"/>
</dbReference>
<name>D7FN19_ECTSI</name>
<gene>
    <name evidence="9" type="primary">LRR-PK</name>
    <name evidence="9" type="ORF">Esi_0173_0029</name>
</gene>
<keyword evidence="7" id="KW-0732">Signal</keyword>
<dbReference type="InterPro" id="IPR011009">
    <property type="entry name" value="Kinase-like_dom_sf"/>
</dbReference>
<sequence length="1163" mass="124079">MEVTLILLLGLVAFLSTSTGGWVRMDSSCELTASTRCAVFCRVQILCPRSIRLAYVSLLCWPRSLDTHRKLYNNSLITLPEFAFQDLTALENLDLSSNALTTLPEGVFRNLTELQDLDLSTNILTTLPEGTFNSLTALRELGMPYNNFTTLPEGIFLGLTSLEILKLYDNRLTNLPEGVFQDLTALQEVYLGQNSLTTLPEGIFRNLGALEELSLKNSGLTTLPETILRNLTVLDELKRLFLANVPFFSSSRSLGNHRWLVNNTLTTLPETIFQDLTTLQYLAMKNNTLTTLPEVLFQDLTGLLLLGELDDDTISYNDIVGLRIDPYGEECGCSILGVTDNVCGEEICTPGPQGYTCDTPAPTFAPELTMAPVATSGGSPAPKLTPEPTPAIVATLGPVTPAPVIPVRGTLAPLGTLAPFGTLAPGSALGSTPAPSTASEEADSSTTGIVVGVVAGALAVGFVALGVFLRRRRQAAKGKDADPSAPHLDFGDNLEHGHGERQLDISPSVPIVVAGGNGAGGPPPPAQQSSTPPPQPLPPPYAPHQRDALPPPPPYTHVAAHLPDALPPAAADRQHAPAAAETNTSNNSKPVESSLAAPTVGALKKSTSEQETTPPRDKNGDGGGSSRTADTSGGGGGDAAGEGGIHCTAEQVSLPRAATNSTAEVSTEERTAELCGLGFSVDEGADDAPPPVAAAAAAAAAASGRRKTSSGVEYGQAVLAAAEELAHHCQIPGVSEAATVVSILVHLVTDSRDSLSRGDLAVKRCRSIVMMLERAAKVLGKGGDTNSEVERALLEEVHDAVSDLVDLIKTYQNKNKLSKVLMSTLFKRRQEELDAVVDKAILHLHLGLQVQVGQDVAEGLDLHKRSTAEAKAESLAEARRARRQRKLDQVEIPDDHVVITEEMLGRGGFGEVYLADYNGHNAAAKVGKKIQRKAFLRELDAMIRLRHPHTVNVYGAITSLPDRLILVLELLPGGDLRTMLKNSEQPLPEEQSRQIIKDICAGMAFLHSKSTVHGDLKSANILLDARGRAKIGDFGTSRWTQNTERSTGLATYTTNPGPSTHISFAWTAPEVLEKQTTSKASDVYSFGIVVWEVLSRQLPWADQAQPRDIYLRVVIHGDRPALPADAPVDIADMLLGCWAQEPTERPTFQALSGGEKVKPVVMK</sequence>
<dbReference type="EMBL" id="FN649760">
    <property type="protein sequence ID" value="CBJ30083.1"/>
    <property type="molecule type" value="Genomic_DNA"/>
</dbReference>
<dbReference type="PRINTS" id="PR00109">
    <property type="entry name" value="TYRKINASE"/>
</dbReference>
<feature type="binding site" evidence="5">
    <location>
        <position position="925"/>
    </location>
    <ligand>
        <name>ATP</name>
        <dbReference type="ChEBI" id="CHEBI:30616"/>
    </ligand>
</feature>
<keyword evidence="10" id="KW-1185">Reference proteome</keyword>
<dbReference type="InterPro" id="IPR017441">
    <property type="entry name" value="Protein_kinase_ATP_BS"/>
</dbReference>
<evidence type="ECO:0000256" key="2">
    <source>
        <dbReference type="ARBA" id="ARBA00022737"/>
    </source>
</evidence>
<dbReference type="Pfam" id="PF13855">
    <property type="entry name" value="LRR_8"/>
    <property type="match status" value="3"/>
</dbReference>
<accession>D7FN19</accession>
<dbReference type="SUPFAM" id="SSF56112">
    <property type="entry name" value="Protein kinase-like (PK-like)"/>
    <property type="match status" value="1"/>
</dbReference>
<dbReference type="FunFam" id="3.80.10.10:FF:001164">
    <property type="entry name" value="GH01279p"/>
    <property type="match status" value="1"/>
</dbReference>
<dbReference type="Gene3D" id="1.10.510.10">
    <property type="entry name" value="Transferase(Phosphotransferase) domain 1"/>
    <property type="match status" value="1"/>
</dbReference>
<feature type="compositionally biased region" description="Gly residues" evidence="6">
    <location>
        <begin position="632"/>
        <end position="644"/>
    </location>
</feature>
<organism evidence="9 10">
    <name type="scientific">Ectocarpus siliculosus</name>
    <name type="common">Brown alga</name>
    <name type="synonym">Conferva siliculosa</name>
    <dbReference type="NCBI Taxonomy" id="2880"/>
    <lineage>
        <taxon>Eukaryota</taxon>
        <taxon>Sar</taxon>
        <taxon>Stramenopiles</taxon>
        <taxon>Ochrophyta</taxon>
        <taxon>PX clade</taxon>
        <taxon>Phaeophyceae</taxon>
        <taxon>Ectocarpales</taxon>
        <taxon>Ectocarpaceae</taxon>
        <taxon>Ectocarpus</taxon>
    </lineage>
</organism>
<keyword evidence="3 5" id="KW-0547">Nucleotide-binding</keyword>
<dbReference type="CDD" id="cd12087">
    <property type="entry name" value="TM_EGFR-like"/>
    <property type="match status" value="1"/>
</dbReference>
<feature type="compositionally biased region" description="Pro residues" evidence="6">
    <location>
        <begin position="521"/>
        <end position="542"/>
    </location>
</feature>
<dbReference type="InterPro" id="IPR003591">
    <property type="entry name" value="Leu-rich_rpt_typical-subtyp"/>
</dbReference>
<keyword evidence="4 5" id="KW-0067">ATP-binding</keyword>
<dbReference type="AlphaFoldDB" id="D7FN19"/>
<dbReference type="GO" id="GO:0005524">
    <property type="term" value="F:ATP binding"/>
    <property type="evidence" value="ECO:0007669"/>
    <property type="project" value="UniProtKB-UniRule"/>
</dbReference>
<evidence type="ECO:0000256" key="5">
    <source>
        <dbReference type="PROSITE-ProRule" id="PRU10141"/>
    </source>
</evidence>
<dbReference type="InterPro" id="IPR051681">
    <property type="entry name" value="Ser/Thr_Kinases-Pseudokinases"/>
</dbReference>
<dbReference type="GO" id="GO:0004674">
    <property type="term" value="F:protein serine/threonine kinase activity"/>
    <property type="evidence" value="ECO:0007669"/>
    <property type="project" value="TreeGrafter"/>
</dbReference>
<feature type="signal peptide" evidence="7">
    <location>
        <begin position="1"/>
        <end position="20"/>
    </location>
</feature>
<dbReference type="SUPFAM" id="SSF52058">
    <property type="entry name" value="L domain-like"/>
    <property type="match status" value="1"/>
</dbReference>
<dbReference type="PROSITE" id="PS00107">
    <property type="entry name" value="PROTEIN_KINASE_ATP"/>
    <property type="match status" value="1"/>
</dbReference>
<dbReference type="InterPro" id="IPR001611">
    <property type="entry name" value="Leu-rich_rpt"/>
</dbReference>
<feature type="domain" description="Protein kinase" evidence="8">
    <location>
        <begin position="898"/>
        <end position="1161"/>
    </location>
</feature>
<feature type="compositionally biased region" description="Polar residues" evidence="6">
    <location>
        <begin position="581"/>
        <end position="591"/>
    </location>
</feature>
<dbReference type="PROSITE" id="PS51450">
    <property type="entry name" value="LRR"/>
    <property type="match status" value="2"/>
</dbReference>
<dbReference type="CDD" id="cd13999">
    <property type="entry name" value="STKc_MAP3K-like"/>
    <property type="match status" value="1"/>
</dbReference>
<proteinExistence type="predicted"/>
<dbReference type="InterPro" id="IPR000719">
    <property type="entry name" value="Prot_kinase_dom"/>
</dbReference>
<evidence type="ECO:0000256" key="1">
    <source>
        <dbReference type="ARBA" id="ARBA00022614"/>
    </source>
</evidence>
<dbReference type="OrthoDB" id="4062651at2759"/>
<evidence type="ECO:0000256" key="7">
    <source>
        <dbReference type="SAM" id="SignalP"/>
    </source>
</evidence>
<keyword evidence="1" id="KW-0433">Leucine-rich repeat</keyword>
<dbReference type="Pfam" id="PF07714">
    <property type="entry name" value="PK_Tyr_Ser-Thr"/>
    <property type="match status" value="1"/>
</dbReference>
<keyword evidence="2" id="KW-0677">Repeat</keyword>
<dbReference type="InterPro" id="IPR032675">
    <property type="entry name" value="LRR_dom_sf"/>
</dbReference>
<dbReference type="Proteomes" id="UP000002630">
    <property type="component" value="Unassembled WGS sequence"/>
</dbReference>
<evidence type="ECO:0000313" key="9">
    <source>
        <dbReference type="EMBL" id="CBJ30083.1"/>
    </source>
</evidence>
<evidence type="ECO:0000256" key="4">
    <source>
        <dbReference type="ARBA" id="ARBA00022840"/>
    </source>
</evidence>
<reference evidence="9 10" key="1">
    <citation type="journal article" date="2010" name="Nature">
        <title>The Ectocarpus genome and the independent evolution of multicellularity in brown algae.</title>
        <authorList>
            <person name="Cock J.M."/>
            <person name="Sterck L."/>
            <person name="Rouze P."/>
            <person name="Scornet D."/>
            <person name="Allen A.E."/>
            <person name="Amoutzias G."/>
            <person name="Anthouard V."/>
            <person name="Artiguenave F."/>
            <person name="Aury J.M."/>
            <person name="Badger J.H."/>
            <person name="Beszteri B."/>
            <person name="Billiau K."/>
            <person name="Bonnet E."/>
            <person name="Bothwell J.H."/>
            <person name="Bowler C."/>
            <person name="Boyen C."/>
            <person name="Brownlee C."/>
            <person name="Carrano C.J."/>
            <person name="Charrier B."/>
            <person name="Cho G.Y."/>
            <person name="Coelho S.M."/>
            <person name="Collen J."/>
            <person name="Corre E."/>
            <person name="Da Silva C."/>
            <person name="Delage L."/>
            <person name="Delaroque N."/>
            <person name="Dittami S.M."/>
            <person name="Doulbeau S."/>
            <person name="Elias M."/>
            <person name="Farnham G."/>
            <person name="Gachon C.M."/>
            <person name="Gschloessl B."/>
            <person name="Heesch S."/>
            <person name="Jabbari K."/>
            <person name="Jubin C."/>
            <person name="Kawai H."/>
            <person name="Kimura K."/>
            <person name="Kloareg B."/>
            <person name="Kupper F.C."/>
            <person name="Lang D."/>
            <person name="Le Bail A."/>
            <person name="Leblanc C."/>
            <person name="Lerouge P."/>
            <person name="Lohr M."/>
            <person name="Lopez P.J."/>
            <person name="Martens C."/>
            <person name="Maumus F."/>
            <person name="Michel G."/>
            <person name="Miranda-Saavedra D."/>
            <person name="Morales J."/>
            <person name="Moreau H."/>
            <person name="Motomura T."/>
            <person name="Nagasato C."/>
            <person name="Napoli C.A."/>
            <person name="Nelson D.R."/>
            <person name="Nyvall-Collen P."/>
            <person name="Peters A.F."/>
            <person name="Pommier C."/>
            <person name="Potin P."/>
            <person name="Poulain J."/>
            <person name="Quesneville H."/>
            <person name="Read B."/>
            <person name="Rensing S.A."/>
            <person name="Ritter A."/>
            <person name="Rousvoal S."/>
            <person name="Samanta M."/>
            <person name="Samson G."/>
            <person name="Schroeder D.C."/>
            <person name="Segurens B."/>
            <person name="Strittmatter M."/>
            <person name="Tonon T."/>
            <person name="Tregear J.W."/>
            <person name="Valentin K."/>
            <person name="von Dassow P."/>
            <person name="Yamagishi T."/>
            <person name="Van de Peer Y."/>
            <person name="Wincker P."/>
        </authorList>
    </citation>
    <scope>NUCLEOTIDE SEQUENCE [LARGE SCALE GENOMIC DNA]</scope>
    <source>
        <strain evidence="10">Ec32 / CCAP1310/4</strain>
    </source>
</reference>
<evidence type="ECO:0000313" key="10">
    <source>
        <dbReference type="Proteomes" id="UP000002630"/>
    </source>
</evidence>
<dbReference type="STRING" id="2880.D7FN19"/>
<evidence type="ECO:0000259" key="8">
    <source>
        <dbReference type="PROSITE" id="PS50011"/>
    </source>
</evidence>
<dbReference type="SMART" id="SM00369">
    <property type="entry name" value="LRR_TYP"/>
    <property type="match status" value="7"/>
</dbReference>
<evidence type="ECO:0000256" key="3">
    <source>
        <dbReference type="ARBA" id="ARBA00022741"/>
    </source>
</evidence>
<dbReference type="InParanoid" id="D7FN19"/>